<proteinExistence type="predicted"/>
<accession>A0A0E9XQ62</accession>
<reference evidence="2" key="2">
    <citation type="journal article" date="2015" name="Fish Shellfish Immunol.">
        <title>Early steps in the European eel (Anguilla anguilla)-Vibrio vulnificus interaction in the gills: Role of the RtxA13 toxin.</title>
        <authorList>
            <person name="Callol A."/>
            <person name="Pajuelo D."/>
            <person name="Ebbesson L."/>
            <person name="Teles M."/>
            <person name="MacKenzie S."/>
            <person name="Amaro C."/>
        </authorList>
    </citation>
    <scope>NUCLEOTIDE SEQUENCE</scope>
</reference>
<keyword evidence="1" id="KW-1133">Transmembrane helix</keyword>
<protein>
    <submittedName>
        <fullName evidence="2">Uncharacterized protein</fullName>
    </submittedName>
</protein>
<evidence type="ECO:0000313" key="2">
    <source>
        <dbReference type="EMBL" id="JAI04760.1"/>
    </source>
</evidence>
<organism evidence="2">
    <name type="scientific">Anguilla anguilla</name>
    <name type="common">European freshwater eel</name>
    <name type="synonym">Muraena anguilla</name>
    <dbReference type="NCBI Taxonomy" id="7936"/>
    <lineage>
        <taxon>Eukaryota</taxon>
        <taxon>Metazoa</taxon>
        <taxon>Chordata</taxon>
        <taxon>Craniata</taxon>
        <taxon>Vertebrata</taxon>
        <taxon>Euteleostomi</taxon>
        <taxon>Actinopterygii</taxon>
        <taxon>Neopterygii</taxon>
        <taxon>Teleostei</taxon>
        <taxon>Anguilliformes</taxon>
        <taxon>Anguillidae</taxon>
        <taxon>Anguilla</taxon>
    </lineage>
</organism>
<evidence type="ECO:0000256" key="1">
    <source>
        <dbReference type="SAM" id="Phobius"/>
    </source>
</evidence>
<sequence>MYTSIPLCIRILCTFRARVTGMFILIIFELVGIVVH</sequence>
<keyword evidence="1" id="KW-0812">Transmembrane</keyword>
<name>A0A0E9XQ62_ANGAN</name>
<dbReference type="EMBL" id="GBXM01003818">
    <property type="protein sequence ID" value="JAI04760.1"/>
    <property type="molecule type" value="Transcribed_RNA"/>
</dbReference>
<dbReference type="AlphaFoldDB" id="A0A0E9XQ62"/>
<reference evidence="2" key="1">
    <citation type="submission" date="2014-11" db="EMBL/GenBank/DDBJ databases">
        <authorList>
            <person name="Amaro Gonzalez C."/>
        </authorList>
    </citation>
    <scope>NUCLEOTIDE SEQUENCE</scope>
</reference>
<keyword evidence="1" id="KW-0472">Membrane</keyword>
<feature type="transmembrane region" description="Helical" evidence="1">
    <location>
        <begin position="15"/>
        <end position="35"/>
    </location>
</feature>